<protein>
    <submittedName>
        <fullName evidence="1">Uncharacterized protein</fullName>
    </submittedName>
</protein>
<name>A0A177T3H0_9BASI</name>
<comment type="caution">
    <text evidence="1">The sequence shown here is derived from an EMBL/GenBank/DDBJ whole genome shotgun (WGS) entry which is preliminary data.</text>
</comment>
<gene>
    <name evidence="1" type="ORF">A4X13_0g7745</name>
</gene>
<dbReference type="Proteomes" id="UP000077521">
    <property type="component" value="Unassembled WGS sequence"/>
</dbReference>
<sequence length="141" mass="15238">MTGEDRLRAVLPLVADQIKAQGEATQRHVDIQLAEVKQDLESSFRFLMERNDLQHRVIDGSKSNTKQFIAPPVDKVLMVAPPALISGGLGHPADSSSNAAAAALGQLFAFSPPQQQQQTGDIRTIERSSQGLGRARHCDGI</sequence>
<evidence type="ECO:0000313" key="2">
    <source>
        <dbReference type="Proteomes" id="UP000077521"/>
    </source>
</evidence>
<keyword evidence="2" id="KW-1185">Reference proteome</keyword>
<organism evidence="1 2">
    <name type="scientific">Tilletia indica</name>
    <dbReference type="NCBI Taxonomy" id="43049"/>
    <lineage>
        <taxon>Eukaryota</taxon>
        <taxon>Fungi</taxon>
        <taxon>Dikarya</taxon>
        <taxon>Basidiomycota</taxon>
        <taxon>Ustilaginomycotina</taxon>
        <taxon>Exobasidiomycetes</taxon>
        <taxon>Tilletiales</taxon>
        <taxon>Tilletiaceae</taxon>
        <taxon>Tilletia</taxon>
    </lineage>
</organism>
<accession>A0A177T3H0</accession>
<dbReference type="AlphaFoldDB" id="A0A177T3H0"/>
<proteinExistence type="predicted"/>
<reference evidence="1" key="1">
    <citation type="submission" date="2016-04" db="EMBL/GenBank/DDBJ databases">
        <authorList>
            <person name="Nguyen H.D."/>
            <person name="Samba Siva P."/>
            <person name="Cullis J."/>
            <person name="Levesque C.A."/>
            <person name="Hambleton S."/>
        </authorList>
    </citation>
    <scope>NUCLEOTIDE SEQUENCE</scope>
    <source>
        <strain evidence="1">DAOMC 236416</strain>
    </source>
</reference>
<reference evidence="1" key="2">
    <citation type="journal article" date="2019" name="IMA Fungus">
        <title>Genome sequencing and comparison of five Tilletia species to identify candidate genes for the detection of regulated species infecting wheat.</title>
        <authorList>
            <person name="Nguyen H.D.T."/>
            <person name="Sultana T."/>
            <person name="Kesanakurti P."/>
            <person name="Hambleton S."/>
        </authorList>
    </citation>
    <scope>NUCLEOTIDE SEQUENCE</scope>
    <source>
        <strain evidence="1">DAOMC 236416</strain>
    </source>
</reference>
<evidence type="ECO:0000313" key="1">
    <source>
        <dbReference type="EMBL" id="KAE8240542.1"/>
    </source>
</evidence>
<dbReference type="EMBL" id="LWDF02001058">
    <property type="protein sequence ID" value="KAE8240542.1"/>
    <property type="molecule type" value="Genomic_DNA"/>
</dbReference>